<dbReference type="OrthoDB" id="2124199at2759"/>
<keyword evidence="2 3" id="KW-0129">CBS domain</keyword>
<name>A0A1Y2DFZ2_9FUNG</name>
<evidence type="ECO:0000313" key="5">
    <source>
        <dbReference type="EMBL" id="ORY57615.1"/>
    </source>
</evidence>
<evidence type="ECO:0000259" key="4">
    <source>
        <dbReference type="PROSITE" id="PS51371"/>
    </source>
</evidence>
<proteinExistence type="predicted"/>
<accession>A0A1Y2DFZ2</accession>
<dbReference type="STRING" id="1754190.A0A1Y2DFZ2"/>
<gene>
    <name evidence="5" type="ORF">LY90DRAFT_701601</name>
</gene>
<keyword evidence="1" id="KW-0677">Repeat</keyword>
<dbReference type="Proteomes" id="UP000193920">
    <property type="component" value="Unassembled WGS sequence"/>
</dbReference>
<evidence type="ECO:0000256" key="3">
    <source>
        <dbReference type="PROSITE-ProRule" id="PRU00703"/>
    </source>
</evidence>
<reference evidence="5 6" key="1">
    <citation type="submission" date="2016-08" db="EMBL/GenBank/DDBJ databases">
        <title>A Parts List for Fungal Cellulosomes Revealed by Comparative Genomics.</title>
        <authorList>
            <consortium name="DOE Joint Genome Institute"/>
            <person name="Haitjema C.H."/>
            <person name="Gilmore S.P."/>
            <person name="Henske J.K."/>
            <person name="Solomon K.V."/>
            <person name="De Groot R."/>
            <person name="Kuo A."/>
            <person name="Mondo S.J."/>
            <person name="Salamov A.A."/>
            <person name="Labutti K."/>
            <person name="Zhao Z."/>
            <person name="Chiniquy J."/>
            <person name="Barry K."/>
            <person name="Brewer H.M."/>
            <person name="Purvine S.O."/>
            <person name="Wright A.T."/>
            <person name="Boxma B."/>
            <person name="Van Alen T."/>
            <person name="Hackstein J.H."/>
            <person name="Baker S.E."/>
            <person name="Grigoriev I.V."/>
            <person name="O'Malley M.A."/>
        </authorList>
    </citation>
    <scope>NUCLEOTIDE SEQUENCE [LARGE SCALE GENOMIC DNA]</scope>
    <source>
        <strain evidence="5 6">G1</strain>
    </source>
</reference>
<evidence type="ECO:0000313" key="6">
    <source>
        <dbReference type="Proteomes" id="UP000193920"/>
    </source>
</evidence>
<sequence>MTFPLFEEFINSHTIKDLIAERNNSILVDADENITIQEAYDKFLEFNLRCLPIYHTENGVKNYIGYITLFDLIPADILKIIKEKCQENNEDIDEVVDSLDYFKQPVKNFLKEINLELKIISETYTIKKLINILSKYNHHCLVKNSKNEYEVVSQFDLVQYLINHIEKIDGEILDQQASECAGLVLKKYLCHVEGRVEQDYFKDIQLPDFVKISYKKSALDGFLLMLEKKVDCIAITDDDGLIISVLTSGNVRGLNPKALKDVIKPILPFLKSALDDVPEPHTCTENYTIIQLVKKLMHYQTRRLIVVNNEGIPTGIVSMSDIVSAFNIEEMKKIE</sequence>
<evidence type="ECO:0000256" key="2">
    <source>
        <dbReference type="ARBA" id="ARBA00023122"/>
    </source>
</evidence>
<dbReference type="SMART" id="SM00116">
    <property type="entry name" value="CBS"/>
    <property type="match status" value="4"/>
</dbReference>
<dbReference type="AlphaFoldDB" id="A0A1Y2DFZ2"/>
<organism evidence="5 6">
    <name type="scientific">Neocallimastix californiae</name>
    <dbReference type="NCBI Taxonomy" id="1754190"/>
    <lineage>
        <taxon>Eukaryota</taxon>
        <taxon>Fungi</taxon>
        <taxon>Fungi incertae sedis</taxon>
        <taxon>Chytridiomycota</taxon>
        <taxon>Chytridiomycota incertae sedis</taxon>
        <taxon>Neocallimastigomycetes</taxon>
        <taxon>Neocallimastigales</taxon>
        <taxon>Neocallimastigaceae</taxon>
        <taxon>Neocallimastix</taxon>
    </lineage>
</organism>
<dbReference type="InterPro" id="IPR050511">
    <property type="entry name" value="AMPK_gamma/SDS23_families"/>
</dbReference>
<dbReference type="PROSITE" id="PS51371">
    <property type="entry name" value="CBS"/>
    <property type="match status" value="2"/>
</dbReference>
<keyword evidence="6" id="KW-1185">Reference proteome</keyword>
<dbReference type="SUPFAM" id="SSF54631">
    <property type="entry name" value="CBS-domain pair"/>
    <property type="match status" value="2"/>
</dbReference>
<dbReference type="EMBL" id="MCOG01000069">
    <property type="protein sequence ID" value="ORY57615.1"/>
    <property type="molecule type" value="Genomic_DNA"/>
</dbReference>
<feature type="domain" description="CBS" evidence="4">
    <location>
        <begin position="276"/>
        <end position="334"/>
    </location>
</feature>
<dbReference type="InterPro" id="IPR046342">
    <property type="entry name" value="CBS_dom_sf"/>
</dbReference>
<dbReference type="Pfam" id="PF00571">
    <property type="entry name" value="CBS"/>
    <property type="match status" value="2"/>
</dbReference>
<feature type="domain" description="CBS" evidence="4">
    <location>
        <begin position="20"/>
        <end position="83"/>
    </location>
</feature>
<dbReference type="Gene3D" id="3.10.580.10">
    <property type="entry name" value="CBS-domain"/>
    <property type="match status" value="2"/>
</dbReference>
<evidence type="ECO:0000256" key="1">
    <source>
        <dbReference type="ARBA" id="ARBA00022737"/>
    </source>
</evidence>
<comment type="caution">
    <text evidence="5">The sequence shown here is derived from an EMBL/GenBank/DDBJ whole genome shotgun (WGS) entry which is preliminary data.</text>
</comment>
<dbReference type="PANTHER" id="PTHR13780">
    <property type="entry name" value="AMP-ACTIVATED PROTEIN KINASE, GAMMA REGULATORY SUBUNIT"/>
    <property type="match status" value="1"/>
</dbReference>
<protein>
    <submittedName>
        <fullName evidence="5">CBS-domain-containing protein</fullName>
    </submittedName>
</protein>
<dbReference type="InterPro" id="IPR000644">
    <property type="entry name" value="CBS_dom"/>
</dbReference>